<reference evidence="1" key="1">
    <citation type="submission" date="2021-05" db="EMBL/GenBank/DDBJ databases">
        <authorList>
            <person name="Pan Q."/>
            <person name="Jouanno E."/>
            <person name="Zahm M."/>
            <person name="Klopp C."/>
            <person name="Cabau C."/>
            <person name="Louis A."/>
            <person name="Berthelot C."/>
            <person name="Parey E."/>
            <person name="Roest Crollius H."/>
            <person name="Montfort J."/>
            <person name="Robinson-Rechavi M."/>
            <person name="Bouchez O."/>
            <person name="Lampietro C."/>
            <person name="Lopez Roques C."/>
            <person name="Donnadieu C."/>
            <person name="Postlethwait J."/>
            <person name="Bobe J."/>
            <person name="Dillon D."/>
            <person name="Chandos A."/>
            <person name="von Hippel F."/>
            <person name="Guiguen Y."/>
        </authorList>
    </citation>
    <scope>NUCLEOTIDE SEQUENCE</scope>
    <source>
        <strain evidence="1">YG-Jan2019</strain>
    </source>
</reference>
<gene>
    <name evidence="1" type="ORF">DPEC_G00184160</name>
</gene>
<evidence type="ECO:0000313" key="1">
    <source>
        <dbReference type="EMBL" id="KAJ8000808.1"/>
    </source>
</evidence>
<dbReference type="EMBL" id="CM055742">
    <property type="protein sequence ID" value="KAJ8000808.1"/>
    <property type="molecule type" value="Genomic_DNA"/>
</dbReference>
<sequence>MSSARVLHERISTVMDLLASSAVTEVCKLVDECCGALRVEVFQSKKQIKMLEEKLSLAESKHWPTSDQRQTSVTGLWDASATTTAGADGDADGVDVMNDGRTLKLESVTCNQPSLWRAVSTAPPGKAVSLTLTPFPPAFAPYPTAGGSEMPGPIVRSCDIPRKRHITCFQVGETPKIQQCTTCCSLYHCPFCQPSAFKPNEFHRVIPHIQSHLRGAVQNDEYVVYNCKLPCRDNPHYHCSYCDHVVRRKDLFVRHFEACRKQNRTARVEAQTSVAAVQFLEQRSPAQSAVAPTSSAPVVSTNSSGVPQTTSPGTEDPNTSANHNPVAHSSSLDSEPSSPEVYSCPMTLQVDAERTKNQRPVQKDSGPVQTQCNHCGILLNRKNFRVHLKRKHHDEYVAQENEDALRRYLANTREDVPPWRRQTRVQCEHCGIRLNKKNFWKHMKRKHHVLVKPSDCRESLDRCLGEQGLLVVESALLCSARTEAEVTGGREGCDEGCTTDLFLDIDMGEEQGLGFPDTSAQLSLKSDLAFQPFKDETVQIGPNPHRYHGLGKPHLLELPLESLVWIFRDVLSADGKKAYWTLSLVCRTFRTILKNEIIRRYSKEQRSEPESQQ</sequence>
<keyword evidence="2" id="KW-1185">Reference proteome</keyword>
<organism evidence="1 2">
    <name type="scientific">Dallia pectoralis</name>
    <name type="common">Alaska blackfish</name>
    <dbReference type="NCBI Taxonomy" id="75939"/>
    <lineage>
        <taxon>Eukaryota</taxon>
        <taxon>Metazoa</taxon>
        <taxon>Chordata</taxon>
        <taxon>Craniata</taxon>
        <taxon>Vertebrata</taxon>
        <taxon>Euteleostomi</taxon>
        <taxon>Actinopterygii</taxon>
        <taxon>Neopterygii</taxon>
        <taxon>Teleostei</taxon>
        <taxon>Protacanthopterygii</taxon>
        <taxon>Esociformes</taxon>
        <taxon>Umbridae</taxon>
        <taxon>Dallia</taxon>
    </lineage>
</organism>
<protein>
    <submittedName>
        <fullName evidence="1">Uncharacterized protein</fullName>
    </submittedName>
</protein>
<accession>A0ACC2GAU2</accession>
<name>A0ACC2GAU2_DALPE</name>
<evidence type="ECO:0000313" key="2">
    <source>
        <dbReference type="Proteomes" id="UP001157502"/>
    </source>
</evidence>
<dbReference type="Proteomes" id="UP001157502">
    <property type="component" value="Chromosome 15"/>
</dbReference>
<comment type="caution">
    <text evidence="1">The sequence shown here is derived from an EMBL/GenBank/DDBJ whole genome shotgun (WGS) entry which is preliminary data.</text>
</comment>
<proteinExistence type="predicted"/>